<dbReference type="Pfam" id="PF00534">
    <property type="entry name" value="Glycos_transf_1"/>
    <property type="match status" value="1"/>
</dbReference>
<evidence type="ECO:0000259" key="1">
    <source>
        <dbReference type="Pfam" id="PF00534"/>
    </source>
</evidence>
<organism evidence="2 3">
    <name type="scientific">Desulfovibrio gilichinskyi</name>
    <dbReference type="NCBI Taxonomy" id="1519643"/>
    <lineage>
        <taxon>Bacteria</taxon>
        <taxon>Pseudomonadati</taxon>
        <taxon>Thermodesulfobacteriota</taxon>
        <taxon>Desulfovibrionia</taxon>
        <taxon>Desulfovibrionales</taxon>
        <taxon>Desulfovibrionaceae</taxon>
        <taxon>Desulfovibrio</taxon>
    </lineage>
</organism>
<dbReference type="SUPFAM" id="SSF53756">
    <property type="entry name" value="UDP-Glycosyltransferase/glycogen phosphorylase"/>
    <property type="match status" value="1"/>
</dbReference>
<dbReference type="CDD" id="cd01635">
    <property type="entry name" value="Glycosyltransferase_GTB-type"/>
    <property type="match status" value="1"/>
</dbReference>
<dbReference type="Proteomes" id="UP000192906">
    <property type="component" value="Unassembled WGS sequence"/>
</dbReference>
<keyword evidence="2" id="KW-0808">Transferase</keyword>
<accession>A0A1X7EI81</accession>
<dbReference type="Gene3D" id="3.40.50.2000">
    <property type="entry name" value="Glycogen Phosphorylase B"/>
    <property type="match status" value="2"/>
</dbReference>
<evidence type="ECO:0000313" key="3">
    <source>
        <dbReference type="Proteomes" id="UP000192906"/>
    </source>
</evidence>
<evidence type="ECO:0000313" key="2">
    <source>
        <dbReference type="EMBL" id="SMF33932.1"/>
    </source>
</evidence>
<proteinExistence type="predicted"/>
<sequence length="385" mass="43905">MFFKKYDVGIIGNLCTVDLNIANSLAELGVKVLVFSKANSSSKGKTIDNYHNNSTAKYDIHNYRSSLDFYLQACSCKILLSFTGAVLGPMKKIYPLRFLPIFPPIINFATGSDITEFMGEKNLKSFLFRLHLRMSSMNCMVEYPHALKNILHYKIPKVYFMPFPAFRLPDKKLPFPDSKIKIIFFHPSHLDWQVSDSHKVRYSSKGNDRFIRAFIRAIKNGMNAQCVILDRGSDSSEAHSIIDQSGVKESFIWKKDLSRDELFQEFLNCHVVVDQFDVGGLGGIAAEAMASGRPVITYIEKNCSRLIYGGDTPPVMNCWSEDEIYNQILACADLDMISVKAEDSYTWVNRQHNCNIVCDKILFYISLITGQKFKDYGWNKNAYNK</sequence>
<dbReference type="STRING" id="1519643.SAMN06295933_2942"/>
<protein>
    <submittedName>
        <fullName evidence="2">Glycosyltransferase involved in cell wall bisynthesis</fullName>
    </submittedName>
</protein>
<keyword evidence="3" id="KW-1185">Reference proteome</keyword>
<name>A0A1X7EI81_9BACT</name>
<reference evidence="3" key="1">
    <citation type="submission" date="2017-04" db="EMBL/GenBank/DDBJ databases">
        <authorList>
            <person name="Varghese N."/>
            <person name="Submissions S."/>
        </authorList>
    </citation>
    <scope>NUCLEOTIDE SEQUENCE [LARGE SCALE GENOMIC DNA]</scope>
    <source>
        <strain evidence="3">K3S</strain>
    </source>
</reference>
<dbReference type="GO" id="GO:0016757">
    <property type="term" value="F:glycosyltransferase activity"/>
    <property type="evidence" value="ECO:0007669"/>
    <property type="project" value="InterPro"/>
</dbReference>
<gene>
    <name evidence="2" type="ORF">SAMN06295933_2942</name>
</gene>
<feature type="domain" description="Glycosyl transferase family 1" evidence="1">
    <location>
        <begin position="204"/>
        <end position="299"/>
    </location>
</feature>
<dbReference type="InterPro" id="IPR001296">
    <property type="entry name" value="Glyco_trans_1"/>
</dbReference>
<dbReference type="EMBL" id="FWZU01000005">
    <property type="protein sequence ID" value="SMF33932.1"/>
    <property type="molecule type" value="Genomic_DNA"/>
</dbReference>
<dbReference type="RefSeq" id="WP_085103555.1">
    <property type="nucleotide sequence ID" value="NZ_FWZU01000005.1"/>
</dbReference>
<dbReference type="OrthoDB" id="9775208at2"/>
<dbReference type="AlphaFoldDB" id="A0A1X7EI81"/>